<evidence type="ECO:0000313" key="11">
    <source>
        <dbReference type="Proteomes" id="UP001549749"/>
    </source>
</evidence>
<evidence type="ECO:0000256" key="6">
    <source>
        <dbReference type="ARBA" id="ARBA00022997"/>
    </source>
</evidence>
<keyword evidence="2 9" id="KW-0645">Protease</keyword>
<dbReference type="RefSeq" id="WP_354663540.1">
    <property type="nucleotide sequence ID" value="NZ_JBEXAC010000002.1"/>
</dbReference>
<keyword evidence="5 9" id="KW-0862">Zinc</keyword>
<dbReference type="PANTHER" id="PTHR43126:SF1">
    <property type="entry name" value="D-ALANYL-D-ALANINE DIPEPTIDASE"/>
    <property type="match status" value="1"/>
</dbReference>
<evidence type="ECO:0000256" key="8">
    <source>
        <dbReference type="ARBA" id="ARBA00023316"/>
    </source>
</evidence>
<accession>A0ABV2TD90</accession>
<keyword evidence="3 9" id="KW-0479">Metal-binding</keyword>
<evidence type="ECO:0000256" key="1">
    <source>
        <dbReference type="ARBA" id="ARBA00001362"/>
    </source>
</evidence>
<dbReference type="SUPFAM" id="SSF55166">
    <property type="entry name" value="Hedgehog/DD-peptidase"/>
    <property type="match status" value="1"/>
</dbReference>
<dbReference type="InterPro" id="IPR000755">
    <property type="entry name" value="A_A_dipeptidase"/>
</dbReference>
<dbReference type="CDD" id="cd14840">
    <property type="entry name" value="D-Ala-D-Ala_dipeptidase_Aad"/>
    <property type="match status" value="1"/>
</dbReference>
<feature type="active site" description="Proton donor/acceptor" evidence="9">
    <location>
        <position position="213"/>
    </location>
</feature>
<evidence type="ECO:0000313" key="10">
    <source>
        <dbReference type="EMBL" id="MET7000988.1"/>
    </source>
</evidence>
<name>A0ABV2TD90_9BACT</name>
<dbReference type="Proteomes" id="UP001549749">
    <property type="component" value="Unassembled WGS sequence"/>
</dbReference>
<comment type="caution">
    <text evidence="10">The sequence shown here is derived from an EMBL/GenBank/DDBJ whole genome shotgun (WGS) entry which is preliminary data.</text>
</comment>
<feature type="binding site" evidence="9">
    <location>
        <position position="155"/>
    </location>
    <ligand>
        <name>Zn(2+)</name>
        <dbReference type="ChEBI" id="CHEBI:29105"/>
        <note>catalytic</note>
    </ligand>
</feature>
<feature type="site" description="Transition state stabilizer" evidence="9">
    <location>
        <position position="121"/>
    </location>
</feature>
<evidence type="ECO:0000256" key="7">
    <source>
        <dbReference type="ARBA" id="ARBA00023049"/>
    </source>
</evidence>
<feature type="binding site" evidence="9">
    <location>
        <position position="148"/>
    </location>
    <ligand>
        <name>Zn(2+)</name>
        <dbReference type="ChEBI" id="CHEBI:29105"/>
        <note>catalytic</note>
    </ligand>
</feature>
<proteinExistence type="inferred from homology"/>
<keyword evidence="6 9" id="KW-0224">Dipeptidase</keyword>
<feature type="binding site" evidence="9">
    <location>
        <position position="216"/>
    </location>
    <ligand>
        <name>Zn(2+)</name>
        <dbReference type="ChEBI" id="CHEBI:29105"/>
        <note>catalytic</note>
    </ligand>
</feature>
<dbReference type="EC" id="3.4.13.22" evidence="9"/>
<keyword evidence="11" id="KW-1185">Reference proteome</keyword>
<comment type="cofactor">
    <cofactor evidence="9">
        <name>Zn(2+)</name>
        <dbReference type="ChEBI" id="CHEBI:29105"/>
    </cofactor>
    <text evidence="9">Binds 1 zinc ion per subunit.</text>
</comment>
<evidence type="ECO:0000256" key="2">
    <source>
        <dbReference type="ARBA" id="ARBA00022670"/>
    </source>
</evidence>
<dbReference type="Pfam" id="PF01427">
    <property type="entry name" value="Peptidase_M15"/>
    <property type="match status" value="1"/>
</dbReference>
<gene>
    <name evidence="10" type="ORF">ABR189_26625</name>
</gene>
<reference evidence="10 11" key="1">
    <citation type="submission" date="2024-06" db="EMBL/GenBank/DDBJ databases">
        <title>Chitinophaga defluvii sp. nov., isolated from municipal sewage.</title>
        <authorList>
            <person name="Zhang L."/>
        </authorList>
    </citation>
    <scope>NUCLEOTIDE SEQUENCE [LARGE SCALE GENOMIC DNA]</scope>
    <source>
        <strain evidence="10 11">H8</strain>
    </source>
</reference>
<sequence>MKTPISSFYKAVLFAFFIITSHVLWAQPIPLNKYGLEIVDQIALYKQLIRKDSNQRLVDVTAYIPGILTDVRYATTNNFTKKQLYNYPAVYLRLPAAKALKAVQASLSQMGLGLKIFDGYRPYQVTEKMWETVQDDRYAADPKKGSGHNRGVAVDLTIIVLKTGLALDMPTDFDDFTAKAHFSYLPADSNILANRTLLRSMMEQHGFRALETEWWHYYLPDYKAYPLIDISFELLAISL</sequence>
<dbReference type="EMBL" id="JBEXAC010000002">
    <property type="protein sequence ID" value="MET7000988.1"/>
    <property type="molecule type" value="Genomic_DNA"/>
</dbReference>
<comment type="similarity">
    <text evidence="9">Belongs to the peptidase M15D family.</text>
</comment>
<evidence type="ECO:0000256" key="9">
    <source>
        <dbReference type="HAMAP-Rule" id="MF_01924"/>
    </source>
</evidence>
<comment type="function">
    <text evidence="9">Catalyzes hydrolysis of the D-alanyl-D-alanine dipeptide.</text>
</comment>
<keyword evidence="7 9" id="KW-0482">Metalloprotease</keyword>
<evidence type="ECO:0000256" key="3">
    <source>
        <dbReference type="ARBA" id="ARBA00022723"/>
    </source>
</evidence>
<dbReference type="Gene3D" id="3.30.1380.10">
    <property type="match status" value="1"/>
</dbReference>
<comment type="catalytic activity">
    <reaction evidence="1 9">
        <text>D-alanyl-D-alanine + H2O = 2 D-alanine</text>
        <dbReference type="Rhea" id="RHEA:20661"/>
        <dbReference type="ChEBI" id="CHEBI:15377"/>
        <dbReference type="ChEBI" id="CHEBI:57416"/>
        <dbReference type="ChEBI" id="CHEBI:57822"/>
        <dbReference type="EC" id="3.4.13.22"/>
    </reaction>
</comment>
<keyword evidence="8" id="KW-0961">Cell wall biogenesis/degradation</keyword>
<keyword evidence="4 9" id="KW-0378">Hydrolase</keyword>
<dbReference type="PANTHER" id="PTHR43126">
    <property type="entry name" value="D-ALANYL-D-ALANINE DIPEPTIDASE"/>
    <property type="match status" value="1"/>
</dbReference>
<dbReference type="InterPro" id="IPR009045">
    <property type="entry name" value="Zn_M74/Hedgehog-like"/>
</dbReference>
<dbReference type="HAMAP" id="MF_01924">
    <property type="entry name" value="A_A_dipeptidase"/>
    <property type="match status" value="1"/>
</dbReference>
<protein>
    <recommendedName>
        <fullName evidence="9">D-alanyl-D-alanine dipeptidase</fullName>
        <shortName evidence="9">D-Ala-D-Ala dipeptidase</shortName>
        <ecNumber evidence="9">3.4.13.22</ecNumber>
    </recommendedName>
</protein>
<evidence type="ECO:0000256" key="4">
    <source>
        <dbReference type="ARBA" id="ARBA00022801"/>
    </source>
</evidence>
<organism evidence="10 11">
    <name type="scientific">Chitinophaga defluvii</name>
    <dbReference type="NCBI Taxonomy" id="3163343"/>
    <lineage>
        <taxon>Bacteria</taxon>
        <taxon>Pseudomonadati</taxon>
        <taxon>Bacteroidota</taxon>
        <taxon>Chitinophagia</taxon>
        <taxon>Chitinophagales</taxon>
        <taxon>Chitinophagaceae</taxon>
        <taxon>Chitinophaga</taxon>
    </lineage>
</organism>
<evidence type="ECO:0000256" key="5">
    <source>
        <dbReference type="ARBA" id="ARBA00022833"/>
    </source>
</evidence>